<dbReference type="GO" id="GO:0009294">
    <property type="term" value="P:DNA-mediated transformation"/>
    <property type="evidence" value="ECO:0007669"/>
    <property type="project" value="InterPro"/>
</dbReference>
<dbReference type="Proteomes" id="UP000095768">
    <property type="component" value="Unassembled WGS sequence"/>
</dbReference>
<dbReference type="AlphaFoldDB" id="A0A1D4MZX6"/>
<gene>
    <name evidence="4" type="primary">smf</name>
    <name evidence="4" type="ORF">SAMEA2297795_01818</name>
    <name evidence="3" type="ORF">SAMEA2297796_01609</name>
</gene>
<evidence type="ECO:0000256" key="1">
    <source>
        <dbReference type="ARBA" id="ARBA00006525"/>
    </source>
</evidence>
<dbReference type="InterPro" id="IPR003488">
    <property type="entry name" value="DprA"/>
</dbReference>
<accession>A0A1D4MZX6</accession>
<keyword evidence="5" id="KW-1185">Reference proteome</keyword>
<evidence type="ECO:0000313" key="4">
    <source>
        <dbReference type="EMBL" id="SCT11264.1"/>
    </source>
</evidence>
<feature type="domain" description="Smf/DprA SLOG" evidence="2">
    <location>
        <begin position="79"/>
        <end position="287"/>
    </location>
</feature>
<evidence type="ECO:0000313" key="3">
    <source>
        <dbReference type="EMBL" id="SCT03909.1"/>
    </source>
</evidence>
<organism evidence="4 6">
    <name type="scientific">Staphylococcus caeli</name>
    <dbReference type="NCBI Taxonomy" id="2201815"/>
    <lineage>
        <taxon>Bacteria</taxon>
        <taxon>Bacillati</taxon>
        <taxon>Bacillota</taxon>
        <taxon>Bacilli</taxon>
        <taxon>Bacillales</taxon>
        <taxon>Staphylococcaceae</taxon>
        <taxon>Staphylococcus</taxon>
    </lineage>
</organism>
<dbReference type="EMBL" id="FMPG01000007">
    <property type="protein sequence ID" value="SCT11264.1"/>
    <property type="molecule type" value="Genomic_DNA"/>
</dbReference>
<dbReference type="RefSeq" id="WP_069995757.1">
    <property type="nucleotide sequence ID" value="NZ_FMPG01000007.1"/>
</dbReference>
<proteinExistence type="inferred from homology"/>
<dbReference type="Pfam" id="PF02481">
    <property type="entry name" value="DNA_processg_A"/>
    <property type="match status" value="1"/>
</dbReference>
<comment type="similarity">
    <text evidence="1">Belongs to the DprA/Smf family.</text>
</comment>
<dbReference type="EMBL" id="FMPI01000011">
    <property type="protein sequence ID" value="SCT03909.1"/>
    <property type="molecule type" value="Genomic_DNA"/>
</dbReference>
<dbReference type="OrthoDB" id="9785707at2"/>
<sequence>MNDKHYLRLRFSGLSTTQIYQLLNFAPTFMLANELEQRSILQQFLTTLKSKNKENIYQLFEKFDLVQLQQQLQAWHINYITIDQHTYPPLLREIHNPPFILFYRGNLNVIKSPQTLAIIGSRKATDYTWHTLQQFFPSFKKHNLTIVSGLAYGADKMAHQFALFYKMPTIAVLGFGHLNHYPQSTQNVRNKIEATGIVISEYIPNAKPYKYHFPERNRIISGLSRGVFITEATEKSGTCITTNCALEQNREVYVLPGPIFNKMTEGNLRSAQEGAKIIRSVEDILEDYI</sequence>
<evidence type="ECO:0000259" key="2">
    <source>
        <dbReference type="Pfam" id="PF02481"/>
    </source>
</evidence>
<dbReference type="InterPro" id="IPR057666">
    <property type="entry name" value="DrpA_SLOG"/>
</dbReference>
<dbReference type="NCBIfam" id="TIGR00732">
    <property type="entry name" value="dprA"/>
    <property type="match status" value="1"/>
</dbReference>
<dbReference type="PANTHER" id="PTHR43022">
    <property type="entry name" value="PROTEIN SMF"/>
    <property type="match status" value="1"/>
</dbReference>
<dbReference type="PANTHER" id="PTHR43022:SF1">
    <property type="entry name" value="PROTEIN SMF"/>
    <property type="match status" value="1"/>
</dbReference>
<dbReference type="Proteomes" id="UP000095412">
    <property type="component" value="Unassembled WGS sequence"/>
</dbReference>
<evidence type="ECO:0000313" key="6">
    <source>
        <dbReference type="Proteomes" id="UP000095768"/>
    </source>
</evidence>
<dbReference type="Gene3D" id="3.40.50.450">
    <property type="match status" value="1"/>
</dbReference>
<dbReference type="SUPFAM" id="SSF102405">
    <property type="entry name" value="MCP/YpsA-like"/>
    <property type="match status" value="1"/>
</dbReference>
<name>A0A1D4MZX6_9STAP</name>
<evidence type="ECO:0000313" key="5">
    <source>
        <dbReference type="Proteomes" id="UP000095412"/>
    </source>
</evidence>
<reference evidence="3 5" key="2">
    <citation type="submission" date="2016-09" db="EMBL/GenBank/DDBJ databases">
        <authorList>
            <consortium name="Pathogen Informatics"/>
            <person name="Sun Q."/>
            <person name="Inoue M."/>
        </authorList>
    </citation>
    <scope>NUCLEOTIDE SEQUENCE [LARGE SCALE GENOMIC DNA]</scope>
    <source>
        <strain evidence="3 5">82C</strain>
    </source>
</reference>
<protein>
    <submittedName>
        <fullName evidence="4">DprA SMF protein DNA processing factor</fullName>
    </submittedName>
</protein>
<reference evidence="4 6" key="1">
    <citation type="submission" date="2016-09" db="EMBL/GenBank/DDBJ databases">
        <authorList>
            <consortium name="Pathogen Informatics"/>
        </authorList>
    </citation>
    <scope>NUCLEOTIDE SEQUENCE [LARGE SCALE GENOMIC DNA]</scope>
    <source>
        <strain evidence="4 6">82B</strain>
    </source>
</reference>